<reference evidence="9" key="2">
    <citation type="submission" date="2021-04" db="EMBL/GenBank/DDBJ databases">
        <authorList>
            <person name="Gilroy R."/>
        </authorList>
    </citation>
    <scope>NUCLEOTIDE SEQUENCE</scope>
    <source>
        <strain evidence="9">ChiBcec6-4105</strain>
    </source>
</reference>
<dbReference type="EC" id="3.1.3.89" evidence="5"/>
<keyword evidence="6" id="KW-0479">Metal-binding</keyword>
<dbReference type="InterPro" id="IPR039356">
    <property type="entry name" value="YfbR/HDDC2"/>
</dbReference>
<dbReference type="GO" id="GO:0046872">
    <property type="term" value="F:metal ion binding"/>
    <property type="evidence" value="ECO:0007669"/>
    <property type="project" value="UniProtKB-KW"/>
</dbReference>
<keyword evidence="7" id="KW-0378">Hydrolase</keyword>
<evidence type="ECO:0000256" key="7">
    <source>
        <dbReference type="ARBA" id="ARBA00022801"/>
    </source>
</evidence>
<comment type="caution">
    <text evidence="9">The sequence shown here is derived from an EMBL/GenBank/DDBJ whole genome shotgun (WGS) entry which is preliminary data.</text>
</comment>
<dbReference type="AlphaFoldDB" id="A0A9D2QUW5"/>
<proteinExistence type="predicted"/>
<dbReference type="GO" id="GO:0005737">
    <property type="term" value="C:cytoplasm"/>
    <property type="evidence" value="ECO:0007669"/>
    <property type="project" value="TreeGrafter"/>
</dbReference>
<dbReference type="SMART" id="SM00471">
    <property type="entry name" value="HDc"/>
    <property type="match status" value="1"/>
</dbReference>
<evidence type="ECO:0000256" key="4">
    <source>
        <dbReference type="ARBA" id="ARBA00011738"/>
    </source>
</evidence>
<feature type="domain" description="HD/PDEase" evidence="8">
    <location>
        <begin position="35"/>
        <end position="117"/>
    </location>
</feature>
<organism evidence="9 10">
    <name type="scientific">Candidatus Blautia avicola</name>
    <dbReference type="NCBI Taxonomy" id="2838483"/>
    <lineage>
        <taxon>Bacteria</taxon>
        <taxon>Bacillati</taxon>
        <taxon>Bacillota</taxon>
        <taxon>Clostridia</taxon>
        <taxon>Lachnospirales</taxon>
        <taxon>Lachnospiraceae</taxon>
        <taxon>Blautia</taxon>
    </lineage>
</organism>
<evidence type="ECO:0000313" key="10">
    <source>
        <dbReference type="Proteomes" id="UP000823892"/>
    </source>
</evidence>
<dbReference type="InterPro" id="IPR003607">
    <property type="entry name" value="HD/PDEase_dom"/>
</dbReference>
<evidence type="ECO:0000256" key="6">
    <source>
        <dbReference type="ARBA" id="ARBA00022723"/>
    </source>
</evidence>
<evidence type="ECO:0000256" key="1">
    <source>
        <dbReference type="ARBA" id="ARBA00001638"/>
    </source>
</evidence>
<evidence type="ECO:0000256" key="2">
    <source>
        <dbReference type="ARBA" id="ARBA00001936"/>
    </source>
</evidence>
<accession>A0A9D2QUW5</accession>
<evidence type="ECO:0000313" key="9">
    <source>
        <dbReference type="EMBL" id="HJD28642.1"/>
    </source>
</evidence>
<dbReference type="PANTHER" id="PTHR11845:SF13">
    <property type="entry name" value="5'-DEOXYNUCLEOTIDASE HDDC2"/>
    <property type="match status" value="1"/>
</dbReference>
<evidence type="ECO:0000256" key="3">
    <source>
        <dbReference type="ARBA" id="ARBA00001941"/>
    </source>
</evidence>
<dbReference type="SUPFAM" id="SSF109604">
    <property type="entry name" value="HD-domain/PDEase-like"/>
    <property type="match status" value="1"/>
</dbReference>
<sequence length="199" mass="23223">MEKKEERLKKQMDFLLEVDKLKFITRQTYLSDGKRKENDGEHSWHLALMAVLLSEYSNEKVDLIKVITMVLIHDIVEIDAGDTYAYDAVGNQSKREREVKAADRIFNILPEDQAKKFRQLWEEFEAYETPEAKFAHVCDNVQPLMLNDATDGLAWREHDVKKSQVLRRNSRTGEGSQVMMEYINKILDKNVESGNLKDE</sequence>
<dbReference type="Pfam" id="PF13023">
    <property type="entry name" value="HD_3"/>
    <property type="match status" value="1"/>
</dbReference>
<dbReference type="Gene3D" id="1.10.3210.10">
    <property type="entry name" value="Hypothetical protein af1432"/>
    <property type="match status" value="1"/>
</dbReference>
<dbReference type="PANTHER" id="PTHR11845">
    <property type="entry name" value="5'-DEOXYNUCLEOTIDASE HDDC2"/>
    <property type="match status" value="1"/>
</dbReference>
<dbReference type="EMBL" id="DWUY01000145">
    <property type="protein sequence ID" value="HJD28642.1"/>
    <property type="molecule type" value="Genomic_DNA"/>
</dbReference>
<comment type="catalytic activity">
    <reaction evidence="1">
        <text>a 2'-deoxyribonucleoside 5'-phosphate + H2O = a 2'-deoxyribonucleoside + phosphate</text>
        <dbReference type="Rhea" id="RHEA:36167"/>
        <dbReference type="ChEBI" id="CHEBI:15377"/>
        <dbReference type="ChEBI" id="CHEBI:18274"/>
        <dbReference type="ChEBI" id="CHEBI:43474"/>
        <dbReference type="ChEBI" id="CHEBI:65317"/>
        <dbReference type="EC" id="3.1.3.89"/>
    </reaction>
</comment>
<evidence type="ECO:0000259" key="8">
    <source>
        <dbReference type="SMART" id="SM00471"/>
    </source>
</evidence>
<name>A0A9D2QUW5_9FIRM</name>
<dbReference type="Proteomes" id="UP000823892">
    <property type="component" value="Unassembled WGS sequence"/>
</dbReference>
<dbReference type="InterPro" id="IPR006674">
    <property type="entry name" value="HD_domain"/>
</dbReference>
<comment type="cofactor">
    <cofactor evidence="3">
        <name>Co(2+)</name>
        <dbReference type="ChEBI" id="CHEBI:48828"/>
    </cofactor>
</comment>
<reference evidence="9" key="1">
    <citation type="journal article" date="2021" name="PeerJ">
        <title>Extensive microbial diversity within the chicken gut microbiome revealed by metagenomics and culture.</title>
        <authorList>
            <person name="Gilroy R."/>
            <person name="Ravi A."/>
            <person name="Getino M."/>
            <person name="Pursley I."/>
            <person name="Horton D.L."/>
            <person name="Alikhan N.F."/>
            <person name="Baker D."/>
            <person name="Gharbi K."/>
            <person name="Hall N."/>
            <person name="Watson M."/>
            <person name="Adriaenssens E.M."/>
            <person name="Foster-Nyarko E."/>
            <person name="Jarju S."/>
            <person name="Secka A."/>
            <person name="Antonio M."/>
            <person name="Oren A."/>
            <person name="Chaudhuri R.R."/>
            <person name="La Ragione R."/>
            <person name="Hildebrand F."/>
            <person name="Pallen M.J."/>
        </authorList>
    </citation>
    <scope>NUCLEOTIDE SEQUENCE</scope>
    <source>
        <strain evidence="9">ChiBcec6-4105</strain>
    </source>
</reference>
<comment type="cofactor">
    <cofactor evidence="2">
        <name>Mn(2+)</name>
        <dbReference type="ChEBI" id="CHEBI:29035"/>
    </cofactor>
</comment>
<protein>
    <recommendedName>
        <fullName evidence="5">5'-deoxynucleotidase</fullName>
        <ecNumber evidence="5">3.1.3.89</ecNumber>
    </recommendedName>
</protein>
<evidence type="ECO:0000256" key="5">
    <source>
        <dbReference type="ARBA" id="ARBA00012964"/>
    </source>
</evidence>
<dbReference type="GO" id="GO:0002953">
    <property type="term" value="F:5'-deoxynucleotidase activity"/>
    <property type="evidence" value="ECO:0007669"/>
    <property type="project" value="UniProtKB-EC"/>
</dbReference>
<comment type="subunit">
    <text evidence="4">Homodimer.</text>
</comment>
<gene>
    <name evidence="9" type="ORF">H9914_06585</name>
</gene>